<proteinExistence type="inferred from homology"/>
<dbReference type="Pfam" id="PF00582">
    <property type="entry name" value="Usp"/>
    <property type="match status" value="1"/>
</dbReference>
<sequence>MEEKIITLVTSSFQHAQVLKNILETEGIECFLQNVNVIEGAVNMGVKVRIKESDLEAAIKIIESIEESGIDRFREKKGGRPQKPRILLPVDFSDYSDKAADFALEWAARLNAEITVLNVYFNPIINTLPFSEAYIYDANLDQMLADTEEQAKADMKEFIARFKERASKAGADLQIKHKLVRGVAEDEIVRFSDEYKPTLIILGTRGKDRKAADLIGSVTAEVMELARVPVLAVPEDFNFQGIDHIKNVLYATNFEESDFVALNKLERIVKPLDVTIHFVHVGPDAGSTWTKVKLEGLRNYMKDRFPNSSIVCDYIESEDFWIGLESYIRKKKIDIISLTARRRNLLTRLFNPSVAKRMLFHTNTPMLVFHQRTIITS</sequence>
<dbReference type="RefSeq" id="WP_250721985.1">
    <property type="nucleotide sequence ID" value="NZ_CP098400.1"/>
</dbReference>
<gene>
    <name evidence="4" type="ORF">M9189_07055</name>
</gene>
<dbReference type="CDD" id="cd00293">
    <property type="entry name" value="USP-like"/>
    <property type="match status" value="2"/>
</dbReference>
<dbReference type="PANTHER" id="PTHR46268:SF6">
    <property type="entry name" value="UNIVERSAL STRESS PROTEIN UP12"/>
    <property type="match status" value="1"/>
</dbReference>
<dbReference type="PANTHER" id="PTHR46268">
    <property type="entry name" value="STRESS RESPONSE PROTEIN NHAX"/>
    <property type="match status" value="1"/>
</dbReference>
<dbReference type="Pfam" id="PF09413">
    <property type="entry name" value="DUF2007"/>
    <property type="match status" value="1"/>
</dbReference>
<dbReference type="Proteomes" id="UP001056426">
    <property type="component" value="Chromosome"/>
</dbReference>
<comment type="similarity">
    <text evidence="1">Belongs to the universal stress protein A family.</text>
</comment>
<dbReference type="KEGG" id="alkq:M9189_07055"/>
<evidence type="ECO:0000259" key="3">
    <source>
        <dbReference type="Pfam" id="PF09413"/>
    </source>
</evidence>
<dbReference type="EMBL" id="CP098400">
    <property type="protein sequence ID" value="URW78621.1"/>
    <property type="molecule type" value="Genomic_DNA"/>
</dbReference>
<dbReference type="InterPro" id="IPR018551">
    <property type="entry name" value="DUF2007"/>
</dbReference>
<reference evidence="4" key="2">
    <citation type="submission" date="2022-06" db="EMBL/GenBank/DDBJ databases">
        <title>Xiashengella guii gen. nov. sp. nov., a bacterium isolated form anaerobic digestion tank.</title>
        <authorList>
            <person name="Huang H."/>
        </authorList>
    </citation>
    <scope>NUCLEOTIDE SEQUENCE</scope>
    <source>
        <strain evidence="4">Ai-910</strain>
    </source>
</reference>
<evidence type="ECO:0000313" key="4">
    <source>
        <dbReference type="EMBL" id="URW78621.1"/>
    </source>
</evidence>
<dbReference type="Gene3D" id="3.40.50.12370">
    <property type="match status" value="1"/>
</dbReference>
<evidence type="ECO:0000313" key="5">
    <source>
        <dbReference type="Proteomes" id="UP001056426"/>
    </source>
</evidence>
<feature type="domain" description="DUF2007" evidence="3">
    <location>
        <begin position="13"/>
        <end position="66"/>
    </location>
</feature>
<name>A0A9J6ZLL9_9BACT</name>
<keyword evidence="5" id="KW-1185">Reference proteome</keyword>
<reference evidence="4" key="1">
    <citation type="submission" date="2022-05" db="EMBL/GenBank/DDBJ databases">
        <authorList>
            <person name="Sun X."/>
        </authorList>
    </citation>
    <scope>NUCLEOTIDE SEQUENCE</scope>
    <source>
        <strain evidence="4">Ai-910</strain>
    </source>
</reference>
<accession>A0A9J6ZLL9</accession>
<dbReference type="InterPro" id="IPR006016">
    <property type="entry name" value="UspA"/>
</dbReference>
<organism evidence="4 5">
    <name type="scientific">Xiashengella succiniciproducens</name>
    <dbReference type="NCBI Taxonomy" id="2949635"/>
    <lineage>
        <taxon>Bacteria</taxon>
        <taxon>Pseudomonadati</taxon>
        <taxon>Bacteroidota</taxon>
        <taxon>Bacteroidia</taxon>
        <taxon>Marinilabiliales</taxon>
        <taxon>Marinilabiliaceae</taxon>
        <taxon>Xiashengella</taxon>
    </lineage>
</organism>
<evidence type="ECO:0000259" key="2">
    <source>
        <dbReference type="Pfam" id="PF00582"/>
    </source>
</evidence>
<evidence type="ECO:0000256" key="1">
    <source>
        <dbReference type="ARBA" id="ARBA00008791"/>
    </source>
</evidence>
<feature type="domain" description="UspA" evidence="2">
    <location>
        <begin position="85"/>
        <end position="234"/>
    </location>
</feature>
<protein>
    <submittedName>
        <fullName evidence="4">Universal stress protein</fullName>
    </submittedName>
</protein>
<dbReference type="InterPro" id="IPR006015">
    <property type="entry name" value="Universal_stress_UspA"/>
</dbReference>
<dbReference type="AlphaFoldDB" id="A0A9J6ZLL9"/>
<dbReference type="PRINTS" id="PR01438">
    <property type="entry name" value="UNVRSLSTRESS"/>
</dbReference>
<dbReference type="SUPFAM" id="SSF52402">
    <property type="entry name" value="Adenine nucleotide alpha hydrolases-like"/>
    <property type="match status" value="2"/>
</dbReference>